<dbReference type="InterPro" id="IPR018534">
    <property type="entry name" value="Tet_reg_excision_RteC"/>
</dbReference>
<organism evidence="1 2">
    <name type="scientific">Chryseobacterium ginsengisoli</name>
    <dbReference type="NCBI Taxonomy" id="363853"/>
    <lineage>
        <taxon>Bacteria</taxon>
        <taxon>Pseudomonadati</taxon>
        <taxon>Bacteroidota</taxon>
        <taxon>Flavobacteriia</taxon>
        <taxon>Flavobacteriales</taxon>
        <taxon>Weeksellaceae</taxon>
        <taxon>Chryseobacterium group</taxon>
        <taxon>Chryseobacterium</taxon>
    </lineage>
</organism>
<evidence type="ECO:0000313" key="1">
    <source>
        <dbReference type="EMBL" id="GAA5089433.1"/>
    </source>
</evidence>
<sequence>MVHQIYRDALTGIQEHERKVCQESRQIIEESYRMIIFIREVLIQLKGHVLKNGFSNKSEEIEFFRRIKPEILGKLIYYNKLYRIETA</sequence>
<comment type="caution">
    <text evidence="1">The sequence shown here is derived from an EMBL/GenBank/DDBJ whole genome shotgun (WGS) entry which is preliminary data.</text>
</comment>
<accession>A0ABP9M168</accession>
<gene>
    <name evidence="1" type="ORF">GCM10023210_14260</name>
</gene>
<proteinExistence type="predicted"/>
<protein>
    <recommendedName>
        <fullName evidence="3">Tetracycline regulation of excision, RteC</fullName>
    </recommendedName>
</protein>
<dbReference type="EMBL" id="BAABHX010000002">
    <property type="protein sequence ID" value="GAA5089433.1"/>
    <property type="molecule type" value="Genomic_DNA"/>
</dbReference>
<dbReference type="Proteomes" id="UP001500353">
    <property type="component" value="Unassembled WGS sequence"/>
</dbReference>
<dbReference type="Pfam" id="PF09357">
    <property type="entry name" value="RteC"/>
    <property type="match status" value="1"/>
</dbReference>
<evidence type="ECO:0008006" key="3">
    <source>
        <dbReference type="Google" id="ProtNLM"/>
    </source>
</evidence>
<name>A0ABP9M168_9FLAO</name>
<reference evidence="2" key="1">
    <citation type="journal article" date="2019" name="Int. J. Syst. Evol. Microbiol.">
        <title>The Global Catalogue of Microorganisms (GCM) 10K type strain sequencing project: providing services to taxonomists for standard genome sequencing and annotation.</title>
        <authorList>
            <consortium name="The Broad Institute Genomics Platform"/>
            <consortium name="The Broad Institute Genome Sequencing Center for Infectious Disease"/>
            <person name="Wu L."/>
            <person name="Ma J."/>
        </authorList>
    </citation>
    <scope>NUCLEOTIDE SEQUENCE [LARGE SCALE GENOMIC DNA]</scope>
    <source>
        <strain evidence="2">JCM 18019</strain>
    </source>
</reference>
<keyword evidence="2" id="KW-1185">Reference proteome</keyword>
<evidence type="ECO:0000313" key="2">
    <source>
        <dbReference type="Proteomes" id="UP001500353"/>
    </source>
</evidence>